<dbReference type="EMBL" id="AOCG01000002">
    <property type="protein sequence ID" value="EUJ21381.1"/>
    <property type="molecule type" value="Genomic_DNA"/>
</dbReference>
<protein>
    <submittedName>
        <fullName evidence="1">Uncharacterized protein</fullName>
    </submittedName>
</protein>
<keyword evidence="2" id="KW-1185">Reference proteome</keyword>
<evidence type="ECO:0000313" key="1">
    <source>
        <dbReference type="EMBL" id="EUJ21381.1"/>
    </source>
</evidence>
<evidence type="ECO:0000313" key="2">
    <source>
        <dbReference type="Proteomes" id="UP000019246"/>
    </source>
</evidence>
<accession>W7BE22</accession>
<gene>
    <name evidence="1" type="ORF">MAQA_01472</name>
</gene>
<name>W7BE22_9LIST</name>
<organism evidence="1 2">
    <name type="scientific">Listeria aquatica FSL S10-1188</name>
    <dbReference type="NCBI Taxonomy" id="1265818"/>
    <lineage>
        <taxon>Bacteria</taxon>
        <taxon>Bacillati</taxon>
        <taxon>Bacillota</taxon>
        <taxon>Bacilli</taxon>
        <taxon>Bacillales</taxon>
        <taxon>Listeriaceae</taxon>
        <taxon>Listeria</taxon>
    </lineage>
</organism>
<dbReference type="Proteomes" id="UP000019246">
    <property type="component" value="Unassembled WGS sequence"/>
</dbReference>
<dbReference type="AlphaFoldDB" id="W7BE22"/>
<sequence>MKRCEKKAVHLLQDSSHDKMKLFECVIFFKKYGKKKLMKRTVPTMVKNKISKDVRGTPSMLQIEFWTVNGCKAMT</sequence>
<dbReference type="STRING" id="1265818.MAQA_01472"/>
<proteinExistence type="predicted"/>
<comment type="caution">
    <text evidence="1">The sequence shown here is derived from an EMBL/GenBank/DDBJ whole genome shotgun (WGS) entry which is preliminary data.</text>
</comment>
<reference evidence="1 2" key="1">
    <citation type="journal article" date="2014" name="Int. J. Syst. Evol. Microbiol.">
        <title>Listeria floridensis sp. nov., Listeria aquatica sp. nov., Listeria cornellensis sp. nov., Listeria riparia sp. nov. and Listeria grandensis sp. nov., from agricultural and natural environments.</title>
        <authorList>
            <person name="den Bakker H.C."/>
            <person name="Warchocki S."/>
            <person name="Wright E.M."/>
            <person name="Allred A.F."/>
            <person name="Ahlstrom C."/>
            <person name="Manuel C.S."/>
            <person name="Stasiewicz M.J."/>
            <person name="Burrell A."/>
            <person name="Roof S."/>
            <person name="Strawn L."/>
            <person name="Fortes E.D."/>
            <person name="Nightingale K.K."/>
            <person name="Kephart D."/>
            <person name="Wiedmann M."/>
        </authorList>
    </citation>
    <scope>NUCLEOTIDE SEQUENCE [LARGE SCALE GENOMIC DNA]</scope>
    <source>
        <strain evidence="1 2">FSL S10-1188</strain>
    </source>
</reference>